<sequence length="563" mass="61965">MACISPTAVVHDDNTSSASSPINTRRLTTPDEPFRLGHPDPGPDPSPVDAQIQMWCDRIFEAGFGTLFGLWVGKHGCPMVHNDQGDVCIPPVELFCNLDALTRDMWASQGPSYSSTATAVSNDTTENEMDEIDEMDESLRRATHAYAAPWLLSLCATPRTVITIDADKIAAFVRASWRSTRRDMLRVVNRVSYRSALTLYLFSQTPVPAGIPADEEVDGINGVVCLQSALQQIQQLRLRLRSCQSYGGDLSAWSTGLLQASAPPVTDFHPAFVDLESRVFWAAVTWDTASSVTLEFNTTLTTGLKGACSEPAWVLARAFLVKSFHARTEAWRTTRFELTDAMASEIISAAGICRTYLWRNVASVKEALREGVDDESVAAAWASLHDAVEVFRSTIAPMMAHCEHQLHFLSQTNRLNWYLMVLHHNLGILILVHALEAAARADLLASIHDARLEAEHATLNVLDFGLKSTYTILAGPGMGLAQEISFIGIDPSPDHTLAAVQLTSMAIHRKYRQQTINREVHAKLSHTLLRAVNQLPHGCKSVSTVRQNMLQMAHEINPSVSFG</sequence>
<gene>
    <name evidence="2" type="ORF">SCUCBS95973_009859</name>
</gene>
<comment type="caution">
    <text evidence="2">The sequence shown here is derived from an EMBL/GenBank/DDBJ whole genome shotgun (WGS) entry which is preliminary data.</text>
</comment>
<keyword evidence="3" id="KW-1185">Reference proteome</keyword>
<accession>A0ABP0D011</accession>
<proteinExistence type="predicted"/>
<protein>
    <submittedName>
        <fullName evidence="2">Uncharacterized protein</fullName>
    </submittedName>
</protein>
<evidence type="ECO:0000313" key="3">
    <source>
        <dbReference type="Proteomes" id="UP001642405"/>
    </source>
</evidence>
<feature type="compositionally biased region" description="Polar residues" evidence="1">
    <location>
        <begin position="15"/>
        <end position="27"/>
    </location>
</feature>
<evidence type="ECO:0000256" key="1">
    <source>
        <dbReference type="SAM" id="MobiDB-lite"/>
    </source>
</evidence>
<evidence type="ECO:0000313" key="2">
    <source>
        <dbReference type="EMBL" id="CAK7237137.1"/>
    </source>
</evidence>
<feature type="region of interest" description="Disordered" evidence="1">
    <location>
        <begin position="1"/>
        <end position="48"/>
    </location>
</feature>
<dbReference type="EMBL" id="CAWUHB010000137">
    <property type="protein sequence ID" value="CAK7237137.1"/>
    <property type="molecule type" value="Genomic_DNA"/>
</dbReference>
<dbReference type="Proteomes" id="UP001642405">
    <property type="component" value="Unassembled WGS sequence"/>
</dbReference>
<feature type="compositionally biased region" description="Basic and acidic residues" evidence="1">
    <location>
        <begin position="28"/>
        <end position="38"/>
    </location>
</feature>
<organism evidence="2 3">
    <name type="scientific">Sporothrix curviconia</name>
    <dbReference type="NCBI Taxonomy" id="1260050"/>
    <lineage>
        <taxon>Eukaryota</taxon>
        <taxon>Fungi</taxon>
        <taxon>Dikarya</taxon>
        <taxon>Ascomycota</taxon>
        <taxon>Pezizomycotina</taxon>
        <taxon>Sordariomycetes</taxon>
        <taxon>Sordariomycetidae</taxon>
        <taxon>Ophiostomatales</taxon>
        <taxon>Ophiostomataceae</taxon>
        <taxon>Sporothrix</taxon>
    </lineage>
</organism>
<name>A0ABP0D011_9PEZI</name>
<reference evidence="2 3" key="1">
    <citation type="submission" date="2024-01" db="EMBL/GenBank/DDBJ databases">
        <authorList>
            <person name="Allen C."/>
            <person name="Tagirdzhanova G."/>
        </authorList>
    </citation>
    <scope>NUCLEOTIDE SEQUENCE [LARGE SCALE GENOMIC DNA]</scope>
</reference>